<dbReference type="InterPro" id="IPR013976">
    <property type="entry name" value="HDOD"/>
</dbReference>
<dbReference type="EMBL" id="CADCTO010000271">
    <property type="protein sequence ID" value="CAA9254642.1"/>
    <property type="molecule type" value="Genomic_DNA"/>
</dbReference>
<evidence type="ECO:0000313" key="2">
    <source>
        <dbReference type="EMBL" id="CAA9254642.1"/>
    </source>
</evidence>
<sequence>MSGVAATPVMATDRTMTVLDQEIADLAPRPLVAARLLEALGNTESAVGDLSRLIAMDKGITAEVLRLVNSTYYGFPRQVTTIGQAVVILGFNTVRNLALAVSTFDTFDAGRNAPIDRNQFWEHSIGVAVCAQILARRKRLAVKVVEEAFLGGLLHDIGKLFLCQHFPDDYRAAIDEAWRQKVRVTVMEQRYCGASHPLIGARIAEKWNLPPSLAAAIGRHHDVSRAQDNFEMVALVNASDALTNASKIGLVGDPLPPTLSPEVAAWLGVDARMLQEVQEELKVKVDDAREFLRMAAGK</sequence>
<dbReference type="NCBIfam" id="TIGR00277">
    <property type="entry name" value="HDIG"/>
    <property type="match status" value="1"/>
</dbReference>
<dbReference type="CDD" id="cd00077">
    <property type="entry name" value="HDc"/>
    <property type="match status" value="1"/>
</dbReference>
<dbReference type="PANTHER" id="PTHR33525:SF3">
    <property type="entry name" value="RIBONUCLEASE Y"/>
    <property type="match status" value="1"/>
</dbReference>
<name>A0A6J4IMN4_9BACT</name>
<reference evidence="2" key="1">
    <citation type="submission" date="2020-02" db="EMBL/GenBank/DDBJ databases">
        <authorList>
            <person name="Meier V. D."/>
        </authorList>
    </citation>
    <scope>NUCLEOTIDE SEQUENCE</scope>
    <source>
        <strain evidence="2">AVDCRST_MAG63</strain>
    </source>
</reference>
<dbReference type="Pfam" id="PF08668">
    <property type="entry name" value="HDOD"/>
    <property type="match status" value="1"/>
</dbReference>
<dbReference type="InterPro" id="IPR003607">
    <property type="entry name" value="HD/PDEase_dom"/>
</dbReference>
<protein>
    <recommendedName>
        <fullName evidence="1">HDOD domain-containing protein</fullName>
    </recommendedName>
</protein>
<dbReference type="SUPFAM" id="SSF109604">
    <property type="entry name" value="HD-domain/PDEase-like"/>
    <property type="match status" value="1"/>
</dbReference>
<proteinExistence type="predicted"/>
<dbReference type="AlphaFoldDB" id="A0A6J4IMN4"/>
<dbReference type="SMART" id="SM00471">
    <property type="entry name" value="HDc"/>
    <property type="match status" value="1"/>
</dbReference>
<feature type="domain" description="HDOD" evidence="1">
    <location>
        <begin position="26"/>
        <end position="223"/>
    </location>
</feature>
<gene>
    <name evidence="2" type="ORF">AVDCRST_MAG63-2096</name>
</gene>
<dbReference type="Gene3D" id="1.10.3210.10">
    <property type="entry name" value="Hypothetical protein af1432"/>
    <property type="match status" value="1"/>
</dbReference>
<organism evidence="2">
    <name type="scientific">uncultured Armatimonadetes bacterium</name>
    <dbReference type="NCBI Taxonomy" id="157466"/>
    <lineage>
        <taxon>Bacteria</taxon>
        <taxon>Bacillati</taxon>
        <taxon>Armatimonadota</taxon>
        <taxon>environmental samples</taxon>
    </lineage>
</organism>
<dbReference type="PROSITE" id="PS51833">
    <property type="entry name" value="HDOD"/>
    <property type="match status" value="1"/>
</dbReference>
<dbReference type="InterPro" id="IPR006675">
    <property type="entry name" value="HDIG_dom"/>
</dbReference>
<dbReference type="InterPro" id="IPR052340">
    <property type="entry name" value="RNase_Y/CdgJ"/>
</dbReference>
<dbReference type="PANTHER" id="PTHR33525">
    <property type="match status" value="1"/>
</dbReference>
<accession>A0A6J4IMN4</accession>
<evidence type="ECO:0000259" key="1">
    <source>
        <dbReference type="PROSITE" id="PS51833"/>
    </source>
</evidence>